<dbReference type="InterPro" id="IPR009003">
    <property type="entry name" value="Peptidase_S1_PA"/>
</dbReference>
<protein>
    <submittedName>
        <fullName evidence="7">Venom protease-like</fullName>
    </submittedName>
</protein>
<keyword evidence="6" id="KW-1185">Reference proteome</keyword>
<dbReference type="PRINTS" id="PR00722">
    <property type="entry name" value="CHYMOTRYPSIN"/>
</dbReference>
<dbReference type="PROSITE" id="PS00134">
    <property type="entry name" value="TRYPSIN_HIS"/>
    <property type="match status" value="1"/>
</dbReference>
<dbReference type="GO" id="GO:0006508">
    <property type="term" value="P:proteolysis"/>
    <property type="evidence" value="ECO:0007669"/>
    <property type="project" value="InterPro"/>
</dbReference>
<name>A0AAJ7SCN2_9HYME</name>
<gene>
    <name evidence="7" type="primary">LOC113465257</name>
</gene>
<evidence type="ECO:0000256" key="1">
    <source>
        <dbReference type="ARBA" id="ARBA00022729"/>
    </source>
</evidence>
<evidence type="ECO:0000256" key="2">
    <source>
        <dbReference type="ARBA" id="ARBA00023157"/>
    </source>
</evidence>
<dbReference type="AlphaFoldDB" id="A0AAJ7SCN2"/>
<reference evidence="7" key="1">
    <citation type="submission" date="2025-08" db="UniProtKB">
        <authorList>
            <consortium name="RefSeq"/>
        </authorList>
    </citation>
    <scope>IDENTIFICATION</scope>
    <source>
        <tissue evidence="7">Whole body</tissue>
    </source>
</reference>
<dbReference type="PANTHER" id="PTHR24260:SF147">
    <property type="entry name" value="EG:BACR7A4.3 PROTEIN-RELATED"/>
    <property type="match status" value="1"/>
</dbReference>
<dbReference type="InterPro" id="IPR051333">
    <property type="entry name" value="CLIP_Serine_Protease"/>
</dbReference>
<proteinExistence type="inferred from homology"/>
<evidence type="ECO:0000259" key="5">
    <source>
        <dbReference type="PROSITE" id="PS50240"/>
    </source>
</evidence>
<dbReference type="GeneID" id="113465257"/>
<evidence type="ECO:0000313" key="7">
    <source>
        <dbReference type="RefSeq" id="XP_026675602.1"/>
    </source>
</evidence>
<organism evidence="6 7">
    <name type="scientific">Ceratina calcarata</name>
    <dbReference type="NCBI Taxonomy" id="156304"/>
    <lineage>
        <taxon>Eukaryota</taxon>
        <taxon>Metazoa</taxon>
        <taxon>Ecdysozoa</taxon>
        <taxon>Arthropoda</taxon>
        <taxon>Hexapoda</taxon>
        <taxon>Insecta</taxon>
        <taxon>Pterygota</taxon>
        <taxon>Neoptera</taxon>
        <taxon>Endopterygota</taxon>
        <taxon>Hymenoptera</taxon>
        <taxon>Apocrita</taxon>
        <taxon>Aculeata</taxon>
        <taxon>Apoidea</taxon>
        <taxon>Anthophila</taxon>
        <taxon>Apidae</taxon>
        <taxon>Ceratina</taxon>
        <taxon>Zadontomerus</taxon>
    </lineage>
</organism>
<dbReference type="Proteomes" id="UP000694925">
    <property type="component" value="Unplaced"/>
</dbReference>
<accession>A0AAJ7SCN2</accession>
<evidence type="ECO:0000256" key="3">
    <source>
        <dbReference type="ARBA" id="ARBA00023180"/>
    </source>
</evidence>
<dbReference type="PANTHER" id="PTHR24260">
    <property type="match status" value="1"/>
</dbReference>
<keyword evidence="3" id="KW-0325">Glycoprotein</keyword>
<dbReference type="Gene3D" id="2.40.10.10">
    <property type="entry name" value="Trypsin-like serine proteases"/>
    <property type="match status" value="1"/>
</dbReference>
<dbReference type="Pfam" id="PF00089">
    <property type="entry name" value="Trypsin"/>
    <property type="match status" value="1"/>
</dbReference>
<dbReference type="InterPro" id="IPR001254">
    <property type="entry name" value="Trypsin_dom"/>
</dbReference>
<dbReference type="InterPro" id="IPR018114">
    <property type="entry name" value="TRYPSIN_HIS"/>
</dbReference>
<dbReference type="PROSITE" id="PS50240">
    <property type="entry name" value="TRYPSIN_DOM"/>
    <property type="match status" value="1"/>
</dbReference>
<evidence type="ECO:0000256" key="4">
    <source>
        <dbReference type="ARBA" id="ARBA00024195"/>
    </source>
</evidence>
<feature type="domain" description="Peptidase S1" evidence="5">
    <location>
        <begin position="1"/>
        <end position="102"/>
    </location>
</feature>
<dbReference type="InterPro" id="IPR001314">
    <property type="entry name" value="Peptidase_S1A"/>
</dbReference>
<dbReference type="KEGG" id="ccal:113465257"/>
<dbReference type="RefSeq" id="XP_026675602.1">
    <property type="nucleotide sequence ID" value="XM_026819801.1"/>
</dbReference>
<dbReference type="InterPro" id="IPR043504">
    <property type="entry name" value="Peptidase_S1_PA_chymotrypsin"/>
</dbReference>
<dbReference type="GO" id="GO:0004252">
    <property type="term" value="F:serine-type endopeptidase activity"/>
    <property type="evidence" value="ECO:0007669"/>
    <property type="project" value="InterPro"/>
</dbReference>
<dbReference type="SUPFAM" id="SSF50494">
    <property type="entry name" value="Trypsin-like serine proteases"/>
    <property type="match status" value="1"/>
</dbReference>
<keyword evidence="1" id="KW-0732">Signal</keyword>
<keyword evidence="2" id="KW-1015">Disulfide bond</keyword>
<evidence type="ECO:0000313" key="6">
    <source>
        <dbReference type="Proteomes" id="UP000694925"/>
    </source>
</evidence>
<dbReference type="FunFam" id="2.40.10.10:FF:000028">
    <property type="entry name" value="Serine protease easter"/>
    <property type="match status" value="1"/>
</dbReference>
<comment type="similarity">
    <text evidence="4">Belongs to the peptidase S1 family. CLIP subfamily.</text>
</comment>
<sequence>MAALGFRETPTSELEWKCGGSLISARHVLTAAHCAVRSDLFVIRLGDLNLVRDDDGAHPIDVGFDKKIIHPKYRRFGKRRGNDIAIIRLDREIQFTCKLEGP</sequence>